<protein>
    <recommendedName>
        <fullName evidence="1">PIN domain-containing protein</fullName>
    </recommendedName>
</protein>
<comment type="caution">
    <text evidence="2">The sequence shown here is derived from an EMBL/GenBank/DDBJ whole genome shotgun (WGS) entry which is preliminary data.</text>
</comment>
<reference evidence="2 3" key="1">
    <citation type="journal article" date="2015" name="Nature">
        <title>rRNA introns, odd ribosomes, and small enigmatic genomes across a large radiation of phyla.</title>
        <authorList>
            <person name="Brown C.T."/>
            <person name="Hug L.A."/>
            <person name="Thomas B.C."/>
            <person name="Sharon I."/>
            <person name="Castelle C.J."/>
            <person name="Singh A."/>
            <person name="Wilkins M.J."/>
            <person name="Williams K.H."/>
            <person name="Banfield J.F."/>
        </authorList>
    </citation>
    <scope>NUCLEOTIDE SEQUENCE [LARGE SCALE GENOMIC DNA]</scope>
</reference>
<dbReference type="Proteomes" id="UP000034774">
    <property type="component" value="Unassembled WGS sequence"/>
</dbReference>
<dbReference type="AlphaFoldDB" id="A0A0G0LJM5"/>
<dbReference type="Gene3D" id="3.40.50.1010">
    <property type="entry name" value="5'-nuclease"/>
    <property type="match status" value="1"/>
</dbReference>
<dbReference type="InterPro" id="IPR002716">
    <property type="entry name" value="PIN_dom"/>
</dbReference>
<dbReference type="InterPro" id="IPR029060">
    <property type="entry name" value="PIN-like_dom_sf"/>
</dbReference>
<feature type="domain" description="PIN" evidence="1">
    <location>
        <begin position="8"/>
        <end position="121"/>
    </location>
</feature>
<evidence type="ECO:0000313" key="3">
    <source>
        <dbReference type="Proteomes" id="UP000034774"/>
    </source>
</evidence>
<dbReference type="EMBL" id="LBVU01000003">
    <property type="protein sequence ID" value="KKQ92093.1"/>
    <property type="molecule type" value="Genomic_DNA"/>
</dbReference>
<dbReference type="SUPFAM" id="SSF88723">
    <property type="entry name" value="PIN domain-like"/>
    <property type="match status" value="1"/>
</dbReference>
<evidence type="ECO:0000313" key="2">
    <source>
        <dbReference type="EMBL" id="KKQ92093.1"/>
    </source>
</evidence>
<name>A0A0G0LJM5_9BACT</name>
<evidence type="ECO:0000259" key="1">
    <source>
        <dbReference type="Pfam" id="PF01850"/>
    </source>
</evidence>
<accession>A0A0G0LJM5</accession>
<proteinExistence type="predicted"/>
<sequence>MSLPKYSFDTHALVWYFKNSETLSKEARLILDDAFLGNSVAFVSSIVLFEAFHISLKEKDFVFSEFIGFLSHAEFVVISLNEEILKIGYELPKNINIHDRIIISTAILTGSKLVTKDKILRSTFPLETIW</sequence>
<organism evidence="2 3">
    <name type="scientific">Candidatus Woesebacteria bacterium GW2011_GWB1_39_10</name>
    <dbReference type="NCBI Taxonomy" id="1618572"/>
    <lineage>
        <taxon>Bacteria</taxon>
        <taxon>Candidatus Woeseibacteriota</taxon>
    </lineage>
</organism>
<dbReference type="STRING" id="1618572.UT17_C0003G0116"/>
<dbReference type="Pfam" id="PF01850">
    <property type="entry name" value="PIN"/>
    <property type="match status" value="1"/>
</dbReference>
<gene>
    <name evidence="2" type="ORF">UT17_C0003G0116</name>
</gene>